<dbReference type="RefSeq" id="WP_121891408.1">
    <property type="nucleotide sequence ID" value="NZ_JBEXWZ010000094.1"/>
</dbReference>
<reference evidence="2 3" key="1">
    <citation type="submission" date="2017-11" db="EMBL/GenBank/DDBJ databases">
        <title>Draft genome of actinobacteria isolated from guarana (Paullinia cupana (Mart.) Ducke.</title>
        <authorList>
            <person name="Siqueira K.A."/>
            <person name="Liotti R.G."/>
            <person name="Mendes T.A.O."/>
            <person name="Soares M.A."/>
        </authorList>
    </citation>
    <scope>NUCLEOTIDE SEQUENCE [LARGE SCALE GENOMIC DNA]</scope>
    <source>
        <strain evidence="2 3">193</strain>
    </source>
</reference>
<dbReference type="EMBL" id="PENI01000014">
    <property type="protein sequence ID" value="RMB83782.1"/>
    <property type="molecule type" value="Genomic_DNA"/>
</dbReference>
<feature type="domain" description="Htaa" evidence="1">
    <location>
        <begin position="3"/>
        <end position="144"/>
    </location>
</feature>
<dbReference type="Proteomes" id="UP000270471">
    <property type="component" value="Unassembled WGS sequence"/>
</dbReference>
<dbReference type="AlphaFoldDB" id="A0A3M0I690"/>
<organism evidence="2 3">
    <name type="scientific">Streptomyces shenzhenensis</name>
    <dbReference type="NCBI Taxonomy" id="943815"/>
    <lineage>
        <taxon>Bacteria</taxon>
        <taxon>Bacillati</taxon>
        <taxon>Actinomycetota</taxon>
        <taxon>Actinomycetes</taxon>
        <taxon>Kitasatosporales</taxon>
        <taxon>Streptomycetaceae</taxon>
        <taxon>Streptomyces</taxon>
    </lineage>
</organism>
<evidence type="ECO:0000313" key="2">
    <source>
        <dbReference type="EMBL" id="RMB83782.1"/>
    </source>
</evidence>
<proteinExistence type="predicted"/>
<protein>
    <recommendedName>
        <fullName evidence="1">Htaa domain-containing protein</fullName>
    </recommendedName>
</protein>
<accession>A0A3M0I690</accession>
<evidence type="ECO:0000259" key="1">
    <source>
        <dbReference type="Pfam" id="PF04213"/>
    </source>
</evidence>
<gene>
    <name evidence="2" type="ORF">CTZ28_21940</name>
</gene>
<comment type="caution">
    <text evidence="2">The sequence shown here is derived from an EMBL/GenBank/DDBJ whole genome shotgun (WGS) entry which is preliminary data.</text>
</comment>
<dbReference type="Pfam" id="PF04213">
    <property type="entry name" value="HtaA"/>
    <property type="match status" value="1"/>
</dbReference>
<evidence type="ECO:0000313" key="3">
    <source>
        <dbReference type="Proteomes" id="UP000270471"/>
    </source>
</evidence>
<dbReference type="InterPro" id="IPR007331">
    <property type="entry name" value="Htaa"/>
</dbReference>
<keyword evidence="3" id="KW-1185">Reference proteome</keyword>
<sequence length="147" mass="15842">MSELRWSVRTSFFQYLAGLRDGRASVSDGATLTADDPQLVVYPADPDRSDDDVLAFRGDLRLSGHGGLLFVRLANPRIKLRTPAVLSVDDPLTEDGSGPRLDLVTLRLAADDEGGWSGTDVKLTEAGVGLFNHVYAAGDAFDPLIVR</sequence>
<name>A0A3M0I690_9ACTN</name>
<dbReference type="OrthoDB" id="7210788at2"/>